<feature type="signal peptide" evidence="1">
    <location>
        <begin position="1"/>
        <end position="19"/>
    </location>
</feature>
<name>H8KPD7_SOLCM</name>
<organism evidence="2 3">
    <name type="scientific">Solitalea canadensis (strain ATCC 29591 / DSM 3403 / JCM 21819 / LMG 8368 / NBRC 15130 / NCIMB 12057 / USAM 9D)</name>
    <name type="common">Flexibacter canadensis</name>
    <dbReference type="NCBI Taxonomy" id="929556"/>
    <lineage>
        <taxon>Bacteria</taxon>
        <taxon>Pseudomonadati</taxon>
        <taxon>Bacteroidota</taxon>
        <taxon>Sphingobacteriia</taxon>
        <taxon>Sphingobacteriales</taxon>
        <taxon>Sphingobacteriaceae</taxon>
        <taxon>Solitalea</taxon>
    </lineage>
</organism>
<reference evidence="2" key="1">
    <citation type="submission" date="2012-02" db="EMBL/GenBank/DDBJ databases">
        <title>The complete genome of Solitalea canadensis DSM 3403.</title>
        <authorList>
            <consortium name="US DOE Joint Genome Institute (JGI-PGF)"/>
            <person name="Lucas S."/>
            <person name="Copeland A."/>
            <person name="Lapidus A."/>
            <person name="Glavina del Rio T."/>
            <person name="Dalin E."/>
            <person name="Tice H."/>
            <person name="Bruce D."/>
            <person name="Goodwin L."/>
            <person name="Pitluck S."/>
            <person name="Peters L."/>
            <person name="Ovchinnikova G."/>
            <person name="Lu M."/>
            <person name="Kyrpides N."/>
            <person name="Mavromatis K."/>
            <person name="Ivanova N."/>
            <person name="Brettin T."/>
            <person name="Detter J.C."/>
            <person name="Han C."/>
            <person name="Larimer F."/>
            <person name="Land M."/>
            <person name="Hauser L."/>
            <person name="Markowitz V."/>
            <person name="Cheng J.-F."/>
            <person name="Hugenholtz P."/>
            <person name="Woyke T."/>
            <person name="Wu D."/>
            <person name="Spring S."/>
            <person name="Schroeder M."/>
            <person name="Kopitz M."/>
            <person name="Brambilla E."/>
            <person name="Klenk H.-P."/>
            <person name="Eisen J.A."/>
        </authorList>
    </citation>
    <scope>NUCLEOTIDE SEQUENCE</scope>
    <source>
        <strain evidence="2">DSM 3403</strain>
    </source>
</reference>
<keyword evidence="3" id="KW-1185">Reference proteome</keyword>
<gene>
    <name evidence="2" type="ordered locus">Solca_0710</name>
</gene>
<dbReference type="EMBL" id="CP003349">
    <property type="protein sequence ID" value="AFD05835.1"/>
    <property type="molecule type" value="Genomic_DNA"/>
</dbReference>
<dbReference type="STRING" id="929556.Solca_0710"/>
<dbReference type="AlphaFoldDB" id="H8KPD7"/>
<accession>H8KPD7</accession>
<evidence type="ECO:0000256" key="1">
    <source>
        <dbReference type="SAM" id="SignalP"/>
    </source>
</evidence>
<evidence type="ECO:0000313" key="3">
    <source>
        <dbReference type="Proteomes" id="UP000007590"/>
    </source>
</evidence>
<dbReference type="HOGENOM" id="CLU_3122728_0_0_10"/>
<feature type="chain" id="PRO_5003614347" evidence="1">
    <location>
        <begin position="20"/>
        <end position="50"/>
    </location>
</feature>
<protein>
    <submittedName>
        <fullName evidence="2">Uncharacterized protein</fullName>
    </submittedName>
</protein>
<evidence type="ECO:0000313" key="2">
    <source>
        <dbReference type="EMBL" id="AFD05835.1"/>
    </source>
</evidence>
<sequence>MKITAFLICALFATLIAKSQTNPDNSITEISTIPSKGYMLLEIITKSFPL</sequence>
<dbReference type="Proteomes" id="UP000007590">
    <property type="component" value="Chromosome"/>
</dbReference>
<dbReference type="KEGG" id="scn:Solca_0710"/>
<keyword evidence="1" id="KW-0732">Signal</keyword>
<proteinExistence type="predicted"/>